<dbReference type="InterPro" id="IPR001360">
    <property type="entry name" value="Glyco_hydro_1"/>
</dbReference>
<dbReference type="InterPro" id="IPR017853">
    <property type="entry name" value="GH"/>
</dbReference>
<evidence type="ECO:0000313" key="7">
    <source>
        <dbReference type="EMBL" id="EDH0939028.1"/>
    </source>
</evidence>
<protein>
    <submittedName>
        <fullName evidence="7">Family 1 glycosylhydrolase</fullName>
    </submittedName>
</protein>
<gene>
    <name evidence="7" type="ORF">GCV89_13650</name>
</gene>
<dbReference type="EMBL" id="AAMGJA010000005">
    <property type="protein sequence ID" value="EDH0939028.1"/>
    <property type="molecule type" value="Genomic_DNA"/>
</dbReference>
<evidence type="ECO:0000256" key="4">
    <source>
        <dbReference type="PROSITE-ProRule" id="PRU10055"/>
    </source>
</evidence>
<dbReference type="InterPro" id="IPR018120">
    <property type="entry name" value="Glyco_hydro_1_AS"/>
</dbReference>
<proteinExistence type="inferred from homology"/>
<evidence type="ECO:0000256" key="3">
    <source>
        <dbReference type="ARBA" id="ARBA00023295"/>
    </source>
</evidence>
<dbReference type="FunFam" id="3.20.20.80:FF:000004">
    <property type="entry name" value="Beta-glucosidase 6-phospho-beta-glucosidase"/>
    <property type="match status" value="1"/>
</dbReference>
<dbReference type="Gene3D" id="3.20.20.80">
    <property type="entry name" value="Glycosidases"/>
    <property type="match status" value="1"/>
</dbReference>
<feature type="active site" description="Nucleophile" evidence="4">
    <location>
        <position position="371"/>
    </location>
</feature>
<sequence>MEFRKNKAFPNDFLWGASTSSFQVEGAWQEDGKGLSVIDVMVKNPEITDFTIAVDHYHRMKEDVALMAELGLKVYRFSIAWTRIFPTGRGNVNQKGVDFYNDLIDELCKYGIEPLVTIYHFDYPQGLVEEYGGWVSRNSVEDYRAYAEFLFKTYGDRVKYWLTINEQDHVVRIPSRLGLTGKTKHEQLKLGYQANHHMCLATAATIKTFHELRITGKIGPAVSFSMIHPASSNPEDVLASQDAMLVKHNYLLDLHCNGEYRVPFWQYLLDRDFAPEIEAGDMQLMKENPPTMIGVNYYFSEAVKAFPATEEFPIGYQKESLLPEAEAGVFQVIKNQQLTSTDWGWEIDPVGLRLTLRELHERYHLPLIITENGMGAYDKLEAGDIINDDYRIMYLKEHIKQVKLAFNDGVTVLGYCSWSFMDVVSGRNGMDKRYGLVYIDRENFDLKEMRRIKKQSFYWYQKVITSNGENLS</sequence>
<reference evidence="7" key="1">
    <citation type="submission" date="2019-10" db="EMBL/GenBank/DDBJ databases">
        <authorList>
            <consortium name="GenomeTrakr: Next Generation Sequencing Network for Food Pathogen Tracability"/>
        </authorList>
    </citation>
    <scope>NUCLEOTIDE SEQUENCE</scope>
    <source>
        <strain evidence="7">CFSAN085152</strain>
    </source>
</reference>
<evidence type="ECO:0000256" key="5">
    <source>
        <dbReference type="RuleBase" id="RU003690"/>
    </source>
</evidence>
<evidence type="ECO:0000256" key="2">
    <source>
        <dbReference type="ARBA" id="ARBA00022801"/>
    </source>
</evidence>
<dbReference type="SUPFAM" id="SSF51445">
    <property type="entry name" value="(Trans)glycosidases"/>
    <property type="match status" value="1"/>
</dbReference>
<dbReference type="PANTHER" id="PTHR10353">
    <property type="entry name" value="GLYCOSYL HYDROLASE"/>
    <property type="match status" value="1"/>
</dbReference>
<evidence type="ECO:0000256" key="1">
    <source>
        <dbReference type="ARBA" id="ARBA00010838"/>
    </source>
</evidence>
<accession>A0A5M3EN63</accession>
<keyword evidence="3 6" id="KW-0326">Glycosidase</keyword>
<comment type="similarity">
    <text evidence="1 5">Belongs to the glycosyl hydrolase 1 family.</text>
</comment>
<name>A0A5M3EN63_LISMN</name>
<comment type="caution">
    <text evidence="7">The sequence shown here is derived from an EMBL/GenBank/DDBJ whole genome shotgun (WGS) entry which is preliminary data.</text>
</comment>
<dbReference type="InterPro" id="IPR033132">
    <property type="entry name" value="GH_1_N_CS"/>
</dbReference>
<organism evidence="7">
    <name type="scientific">Listeria monocytogenes</name>
    <dbReference type="NCBI Taxonomy" id="1639"/>
    <lineage>
        <taxon>Bacteria</taxon>
        <taxon>Bacillati</taxon>
        <taxon>Bacillota</taxon>
        <taxon>Bacilli</taxon>
        <taxon>Bacillales</taxon>
        <taxon>Listeriaceae</taxon>
        <taxon>Listeria</taxon>
    </lineage>
</organism>
<dbReference type="GO" id="GO:0008422">
    <property type="term" value="F:beta-glucosidase activity"/>
    <property type="evidence" value="ECO:0007669"/>
    <property type="project" value="TreeGrafter"/>
</dbReference>
<evidence type="ECO:0000256" key="6">
    <source>
        <dbReference type="RuleBase" id="RU004468"/>
    </source>
</evidence>
<dbReference type="AlphaFoldDB" id="A0A5M3EN63"/>
<dbReference type="Pfam" id="PF00232">
    <property type="entry name" value="Glyco_hydro_1"/>
    <property type="match status" value="1"/>
</dbReference>
<dbReference type="GO" id="GO:0005829">
    <property type="term" value="C:cytosol"/>
    <property type="evidence" value="ECO:0007669"/>
    <property type="project" value="TreeGrafter"/>
</dbReference>
<dbReference type="PROSITE" id="PS00653">
    <property type="entry name" value="GLYCOSYL_HYDROL_F1_2"/>
    <property type="match status" value="1"/>
</dbReference>
<dbReference type="PANTHER" id="PTHR10353:SF136">
    <property type="entry name" value="ARYL-PHOSPHO-BETA-D-GLUCOSIDASE BGLC"/>
    <property type="match status" value="1"/>
</dbReference>
<keyword evidence="2 6" id="KW-0378">Hydrolase</keyword>
<dbReference type="PROSITE" id="PS00572">
    <property type="entry name" value="GLYCOSYL_HYDROL_F1_1"/>
    <property type="match status" value="1"/>
</dbReference>
<dbReference type="GO" id="GO:0016052">
    <property type="term" value="P:carbohydrate catabolic process"/>
    <property type="evidence" value="ECO:0007669"/>
    <property type="project" value="TreeGrafter"/>
</dbReference>
<dbReference type="PRINTS" id="PR00131">
    <property type="entry name" value="GLHYDRLASE1"/>
</dbReference>